<organism evidence="2">
    <name type="scientific">Chromera velia CCMP2878</name>
    <dbReference type="NCBI Taxonomy" id="1169474"/>
    <lineage>
        <taxon>Eukaryota</taxon>
        <taxon>Sar</taxon>
        <taxon>Alveolata</taxon>
        <taxon>Colpodellida</taxon>
        <taxon>Chromeraceae</taxon>
        <taxon>Chromera</taxon>
    </lineage>
</organism>
<sequence length="107" mass="11610">MEFKRTLPQTIFHTTHLQGVILEETGAGELMMREVEKAGGTFLPDLPKLCITASPLGRGPASIYRLADGRGDRLGEGSSPGMTETTKEGQSLLPRGVEVTSWNRRIG</sequence>
<gene>
    <name evidence="2" type="ORF">Cvel_17171</name>
</gene>
<proteinExistence type="predicted"/>
<dbReference type="VEuPathDB" id="CryptoDB:Cvel_17171"/>
<evidence type="ECO:0000256" key="1">
    <source>
        <dbReference type="SAM" id="MobiDB-lite"/>
    </source>
</evidence>
<feature type="region of interest" description="Disordered" evidence="1">
    <location>
        <begin position="68"/>
        <end position="91"/>
    </location>
</feature>
<dbReference type="EMBL" id="CDMZ01000393">
    <property type="protein sequence ID" value="CEM13286.1"/>
    <property type="molecule type" value="Genomic_DNA"/>
</dbReference>
<dbReference type="PhylomeDB" id="A0A0G4FIE9"/>
<dbReference type="AlphaFoldDB" id="A0A0G4FIE9"/>
<accession>A0A0G4FIE9</accession>
<protein>
    <submittedName>
        <fullName evidence="2">Uncharacterized protein</fullName>
    </submittedName>
</protein>
<reference evidence="2" key="1">
    <citation type="submission" date="2014-11" db="EMBL/GenBank/DDBJ databases">
        <authorList>
            <person name="Otto D Thomas"/>
            <person name="Naeem Raeece"/>
        </authorList>
    </citation>
    <scope>NUCLEOTIDE SEQUENCE</scope>
</reference>
<evidence type="ECO:0000313" key="2">
    <source>
        <dbReference type="EMBL" id="CEM13286.1"/>
    </source>
</evidence>
<name>A0A0G4FIE9_9ALVE</name>